<evidence type="ECO:0000256" key="1">
    <source>
        <dbReference type="SAM" id="MobiDB-lite"/>
    </source>
</evidence>
<protein>
    <recommendedName>
        <fullName evidence="5">Serine/threonine protein kinase</fullName>
    </recommendedName>
</protein>
<dbReference type="AlphaFoldDB" id="A0A4R0HEE5"/>
<dbReference type="OrthoDB" id="4538973at2"/>
<dbReference type="RefSeq" id="WP_131338483.1">
    <property type="nucleotide sequence ID" value="NZ_SJJZ01000002.1"/>
</dbReference>
<reference evidence="3 4" key="1">
    <citation type="submission" date="2019-02" db="EMBL/GenBank/DDBJ databases">
        <title>Kribbella capetownensis sp. nov. and Kribbella speibonae sp. nov., isolated from soil.</title>
        <authorList>
            <person name="Curtis S.M."/>
            <person name="Norton I."/>
            <person name="Everest G.J."/>
            <person name="Meyers P.R."/>
        </authorList>
    </citation>
    <scope>NUCLEOTIDE SEQUENCE [LARGE SCALE GENOMIC DNA]</scope>
    <source>
        <strain evidence="3 4">KCTC 29219</strain>
    </source>
</reference>
<comment type="caution">
    <text evidence="3">The sequence shown here is derived from an EMBL/GenBank/DDBJ whole genome shotgun (WGS) entry which is preliminary data.</text>
</comment>
<feature type="chain" id="PRO_5038531631" description="Serine/threonine protein kinase" evidence="2">
    <location>
        <begin position="29"/>
        <end position="224"/>
    </location>
</feature>
<proteinExistence type="predicted"/>
<gene>
    <name evidence="3" type="ORF">E0H45_17365</name>
</gene>
<evidence type="ECO:0000256" key="2">
    <source>
        <dbReference type="SAM" id="SignalP"/>
    </source>
</evidence>
<evidence type="ECO:0008006" key="5">
    <source>
        <dbReference type="Google" id="ProtNLM"/>
    </source>
</evidence>
<dbReference type="EMBL" id="SJJZ01000002">
    <property type="protein sequence ID" value="TCC07730.1"/>
    <property type="molecule type" value="Genomic_DNA"/>
</dbReference>
<evidence type="ECO:0000313" key="3">
    <source>
        <dbReference type="EMBL" id="TCC07730.1"/>
    </source>
</evidence>
<organism evidence="3 4">
    <name type="scientific">Kribbella soli</name>
    <dbReference type="NCBI Taxonomy" id="1124743"/>
    <lineage>
        <taxon>Bacteria</taxon>
        <taxon>Bacillati</taxon>
        <taxon>Actinomycetota</taxon>
        <taxon>Actinomycetes</taxon>
        <taxon>Propionibacteriales</taxon>
        <taxon>Kribbellaceae</taxon>
        <taxon>Kribbella</taxon>
    </lineage>
</organism>
<sequence length="224" mass="22575">MGQRSPLVTLAATAVGLVGLLVVNSTQTGSPAAAPTATQTATADPTPTPTTAAPTTPEQTSATPEQTTPPAAQNQVVYVGRTAAREATLAVAVKGAKAVAYICDGRRVEAWLTGTFSSGQLVLRSRTGERLTGVVTAKAASGELTLRGRPLRFTATLAPPPAGLYRAKNSTSTIGWIVLPDGSQVGIDNDGTPAAAPPLDPATRSATVNGASVTAQSIAGDETF</sequence>
<feature type="signal peptide" evidence="2">
    <location>
        <begin position="1"/>
        <end position="28"/>
    </location>
</feature>
<evidence type="ECO:0000313" key="4">
    <source>
        <dbReference type="Proteomes" id="UP000292346"/>
    </source>
</evidence>
<name>A0A4R0HEE5_9ACTN</name>
<dbReference type="Proteomes" id="UP000292346">
    <property type="component" value="Unassembled WGS sequence"/>
</dbReference>
<keyword evidence="2" id="KW-0732">Signal</keyword>
<keyword evidence="4" id="KW-1185">Reference proteome</keyword>
<accession>A0A4R0HEE5</accession>
<feature type="region of interest" description="Disordered" evidence="1">
    <location>
        <begin position="28"/>
        <end position="72"/>
    </location>
</feature>